<reference evidence="1" key="1">
    <citation type="submission" date="2021-04" db="EMBL/GenBank/DDBJ databases">
        <title>Dactylosporangium aurantiacum NRRL B-8018 full assembly.</title>
        <authorList>
            <person name="Hartkoorn R.C."/>
            <person name="Beaudoing E."/>
            <person name="Hot D."/>
        </authorList>
    </citation>
    <scope>NUCLEOTIDE SEQUENCE</scope>
    <source>
        <strain evidence="1">NRRL B-8018</strain>
    </source>
</reference>
<dbReference type="AlphaFoldDB" id="A0A9Q9IHX4"/>
<dbReference type="KEGG" id="daur:Daura_01935"/>
<evidence type="ECO:0000313" key="1">
    <source>
        <dbReference type="EMBL" id="UWZ55068.1"/>
    </source>
</evidence>
<proteinExistence type="predicted"/>
<dbReference type="EMBL" id="CP073767">
    <property type="protein sequence ID" value="UWZ55068.1"/>
    <property type="molecule type" value="Genomic_DNA"/>
</dbReference>
<dbReference type="Proteomes" id="UP001058003">
    <property type="component" value="Chromosome"/>
</dbReference>
<accession>A0A9Q9IHX4</accession>
<organism evidence="1 2">
    <name type="scientific">Dactylosporangium aurantiacum</name>
    <dbReference type="NCBI Taxonomy" id="35754"/>
    <lineage>
        <taxon>Bacteria</taxon>
        <taxon>Bacillati</taxon>
        <taxon>Actinomycetota</taxon>
        <taxon>Actinomycetes</taxon>
        <taxon>Micromonosporales</taxon>
        <taxon>Micromonosporaceae</taxon>
        <taxon>Dactylosporangium</taxon>
    </lineage>
</organism>
<keyword evidence="2" id="KW-1185">Reference proteome</keyword>
<protein>
    <submittedName>
        <fullName evidence="1">Uncharacterized protein</fullName>
    </submittedName>
</protein>
<gene>
    <name evidence="1" type="ORF">Daura_01935</name>
</gene>
<dbReference type="RefSeq" id="WP_169788978.1">
    <property type="nucleotide sequence ID" value="NZ_CP073767.1"/>
</dbReference>
<sequence length="53" mass="5744">MTVKKILTYAAWAFLIYFIAFRPQAAANVAQGLLGLITRLGTGFGDFFSSIAT</sequence>
<name>A0A9Q9IHX4_9ACTN</name>
<evidence type="ECO:0000313" key="2">
    <source>
        <dbReference type="Proteomes" id="UP001058003"/>
    </source>
</evidence>